<feature type="region of interest" description="Disordered" evidence="1">
    <location>
        <begin position="53"/>
        <end position="95"/>
    </location>
</feature>
<protein>
    <submittedName>
        <fullName evidence="2">Uncharacterized protein</fullName>
    </submittedName>
</protein>
<feature type="compositionally biased region" description="Basic residues" evidence="1">
    <location>
        <begin position="455"/>
        <end position="466"/>
    </location>
</feature>
<feature type="region of interest" description="Disordered" evidence="1">
    <location>
        <begin position="1"/>
        <end position="41"/>
    </location>
</feature>
<evidence type="ECO:0000256" key="1">
    <source>
        <dbReference type="SAM" id="MobiDB-lite"/>
    </source>
</evidence>
<name>A0A7S2BQ07_9STRA</name>
<sequence length="509" mass="54231">MPSPAPQVAMSNKSGAGESSATKRPRHDDEGNILLESPSTAVTAAMANADIGGVRMPSVGDDQGAGGPTGPAAATDVAGQQAAAAAHGEEPPALGPQEEAMMRTIASMGLPAAGDVATALLTQARSGDAALAAANNRAAAEAAGRHQAERRATEAARAAEQAAEGPRLPLVQPGESIQIQAPKLATDHTHVVFFRLHYNISDTTSRDPDDFEAPPVYEACWLNSPLRRLKPWEQVYFEGSLLPMFHRLDSGDVTLRSSFLPCVMESEGVDMDDPSSIVIDNFYPFAGGAIPPGMAESGREWFGIAGHIRIIGLAQDSTVPKPAIYQGGPLKNREADKWYRACQQFVVALLLLAARQYTLTEHVVDTIEDYAQRAHRYLEWPFNASCTTVQDPLAHRHDQQFLNPDGTFSLARVYSAAFSYGSSSLESPKSMIQHYCPEHAVAVRASGGATTVHAGTRHTKAKRSGGKAKAAARPTRKRPHSSDRSAATEIANDRTAAMMDLLNGKSPAK</sequence>
<proteinExistence type="predicted"/>
<dbReference type="EMBL" id="HBGT01010260">
    <property type="protein sequence ID" value="CAD9403475.1"/>
    <property type="molecule type" value="Transcribed_RNA"/>
</dbReference>
<feature type="compositionally biased region" description="Low complexity" evidence="1">
    <location>
        <begin position="70"/>
        <end position="86"/>
    </location>
</feature>
<evidence type="ECO:0000313" key="2">
    <source>
        <dbReference type="EMBL" id="CAD9403475.1"/>
    </source>
</evidence>
<reference evidence="2" key="1">
    <citation type="submission" date="2021-01" db="EMBL/GenBank/DDBJ databases">
        <authorList>
            <person name="Corre E."/>
            <person name="Pelletier E."/>
            <person name="Niang G."/>
            <person name="Scheremetjew M."/>
            <person name="Finn R."/>
            <person name="Kale V."/>
            <person name="Holt S."/>
            <person name="Cochrane G."/>
            <person name="Meng A."/>
            <person name="Brown T."/>
            <person name="Cohen L."/>
        </authorList>
    </citation>
    <scope>NUCLEOTIDE SEQUENCE</scope>
    <source>
        <strain evidence="2">RCC1693</strain>
    </source>
</reference>
<feature type="region of interest" description="Disordered" evidence="1">
    <location>
        <begin position="449"/>
        <end position="494"/>
    </location>
</feature>
<feature type="compositionally biased region" description="Polar residues" evidence="1">
    <location>
        <begin position="9"/>
        <end position="22"/>
    </location>
</feature>
<organism evidence="2">
    <name type="scientific">Florenciella parvula</name>
    <dbReference type="NCBI Taxonomy" id="236787"/>
    <lineage>
        <taxon>Eukaryota</taxon>
        <taxon>Sar</taxon>
        <taxon>Stramenopiles</taxon>
        <taxon>Ochrophyta</taxon>
        <taxon>Dictyochophyceae</taxon>
        <taxon>Florenciellales</taxon>
        <taxon>Florenciella</taxon>
    </lineage>
</organism>
<gene>
    <name evidence="2" type="ORF">FPAR1323_LOCUS5573</name>
</gene>
<accession>A0A7S2BQ07</accession>
<dbReference type="AlphaFoldDB" id="A0A7S2BQ07"/>